<gene>
    <name evidence="1" type="ORF">EZS27_024782</name>
</gene>
<name>A0A5J4QXS4_9ZZZZ</name>
<evidence type="ECO:0000313" key="1">
    <source>
        <dbReference type="EMBL" id="KAA6326068.1"/>
    </source>
</evidence>
<dbReference type="EMBL" id="SNRY01002233">
    <property type="protein sequence ID" value="KAA6326068.1"/>
    <property type="molecule type" value="Genomic_DNA"/>
</dbReference>
<reference evidence="1" key="1">
    <citation type="submission" date="2019-03" db="EMBL/GenBank/DDBJ databases">
        <title>Single cell metagenomics reveals metabolic interactions within the superorganism composed of flagellate Streblomastix strix and complex community of Bacteroidetes bacteria on its surface.</title>
        <authorList>
            <person name="Treitli S.C."/>
            <person name="Kolisko M."/>
            <person name="Husnik F."/>
            <person name="Keeling P."/>
            <person name="Hampl V."/>
        </authorList>
    </citation>
    <scope>NUCLEOTIDE SEQUENCE</scope>
    <source>
        <strain evidence="1">STM</strain>
    </source>
</reference>
<sequence length="48" mass="5474">MIKEPVVHLYKLGRAPRLGVQGAEWGQGGGRAIRYNLFCSHPHKKNFR</sequence>
<comment type="caution">
    <text evidence="1">The sequence shown here is derived from an EMBL/GenBank/DDBJ whole genome shotgun (WGS) entry which is preliminary data.</text>
</comment>
<proteinExistence type="predicted"/>
<accession>A0A5J4QXS4</accession>
<dbReference type="AlphaFoldDB" id="A0A5J4QXS4"/>
<protein>
    <submittedName>
        <fullName evidence="1">Uncharacterized protein</fullName>
    </submittedName>
</protein>
<organism evidence="1">
    <name type="scientific">termite gut metagenome</name>
    <dbReference type="NCBI Taxonomy" id="433724"/>
    <lineage>
        <taxon>unclassified sequences</taxon>
        <taxon>metagenomes</taxon>
        <taxon>organismal metagenomes</taxon>
    </lineage>
</organism>